<proteinExistence type="predicted"/>
<accession>A0ABS9RIT3</accession>
<dbReference type="SUPFAM" id="SSF53756">
    <property type="entry name" value="UDP-Glycosyltransferase/glycogen phosphorylase"/>
    <property type="match status" value="1"/>
</dbReference>
<comment type="caution">
    <text evidence="1">The sequence shown here is derived from an EMBL/GenBank/DDBJ whole genome shotgun (WGS) entry which is preliminary data.</text>
</comment>
<organism evidence="1 2">
    <name type="scientific">Aestuariibaculum lutulentum</name>
    <dbReference type="NCBI Taxonomy" id="2920935"/>
    <lineage>
        <taxon>Bacteria</taxon>
        <taxon>Pseudomonadati</taxon>
        <taxon>Bacteroidota</taxon>
        <taxon>Flavobacteriia</taxon>
        <taxon>Flavobacteriales</taxon>
        <taxon>Flavobacteriaceae</taxon>
    </lineage>
</organism>
<name>A0ABS9RIT3_9FLAO</name>
<protein>
    <recommendedName>
        <fullName evidence="3">Glycosyltransferase subfamily 4-like N-terminal domain-containing protein</fullName>
    </recommendedName>
</protein>
<gene>
    <name evidence="1" type="ORF">MKW35_09540</name>
</gene>
<dbReference type="Proteomes" id="UP001156141">
    <property type="component" value="Unassembled WGS sequence"/>
</dbReference>
<evidence type="ECO:0008006" key="3">
    <source>
        <dbReference type="Google" id="ProtNLM"/>
    </source>
</evidence>
<keyword evidence="2" id="KW-1185">Reference proteome</keyword>
<dbReference type="Gene3D" id="3.40.50.2000">
    <property type="entry name" value="Glycogen Phosphorylase B"/>
    <property type="match status" value="1"/>
</dbReference>
<dbReference type="RefSeq" id="WP_240573250.1">
    <property type="nucleotide sequence ID" value="NZ_CP136709.1"/>
</dbReference>
<dbReference type="EMBL" id="JAKVQD010000003">
    <property type="protein sequence ID" value="MCH4552863.1"/>
    <property type="molecule type" value="Genomic_DNA"/>
</dbReference>
<reference evidence="1" key="1">
    <citation type="submission" date="2022-02" db="EMBL/GenBank/DDBJ databases">
        <title>Aestuariibaculum sp., a marine bacterium isolated from sediment in Guangxi.</title>
        <authorList>
            <person name="Ying J."/>
        </authorList>
    </citation>
    <scope>NUCLEOTIDE SEQUENCE</scope>
    <source>
        <strain evidence="1">L182</strain>
    </source>
</reference>
<evidence type="ECO:0000313" key="2">
    <source>
        <dbReference type="Proteomes" id="UP001156141"/>
    </source>
</evidence>
<evidence type="ECO:0000313" key="1">
    <source>
        <dbReference type="EMBL" id="MCH4552863.1"/>
    </source>
</evidence>
<sequence>MRIAIITNYPIGKDALGNYAYHLIKRFRQNELISEIVLLTNKRFGKEGLFFTESGCKIQVKECWFLNSLTNVFSINRAIKETKPDAVLFDFKKSMFGDNKIANALGMLLPFVCKLKKIPNVVVWHEIYNEDTFKSITKFLVRQLNRFMQLADRVVVTKQSHEKLLNEKYSVKNIIFVSQNINIPEELKVSQLTKLNQITNFGDIIEYDVTEELSGKTEESIWINKVVDVCVNMFHELVEKKAYLYQKKVKKFIMETS</sequence>